<gene>
    <name evidence="1" type="ORF">ACOC_LOCUS7305</name>
</gene>
<proteinExistence type="predicted"/>
<sequence>MSTVVIAGFLSRTSFVLATLTAIHLIVTAALSPTSPALNSIYANPDFALDWSWMDDGEGDGDGEDDDMARDTLSLPEHSYETTTTRCETLEQVGILHRRRHLKRLIIT</sequence>
<name>A0A0R3PPW5_ANGCS</name>
<organism evidence="3">
    <name type="scientific">Angiostrongylus costaricensis</name>
    <name type="common">Nematode worm</name>
    <dbReference type="NCBI Taxonomy" id="334426"/>
    <lineage>
        <taxon>Eukaryota</taxon>
        <taxon>Metazoa</taxon>
        <taxon>Ecdysozoa</taxon>
        <taxon>Nematoda</taxon>
        <taxon>Chromadorea</taxon>
        <taxon>Rhabditida</taxon>
        <taxon>Rhabditina</taxon>
        <taxon>Rhabditomorpha</taxon>
        <taxon>Strongyloidea</taxon>
        <taxon>Metastrongylidae</taxon>
        <taxon>Angiostrongylus</taxon>
    </lineage>
</organism>
<reference evidence="3" key="1">
    <citation type="submission" date="2017-02" db="UniProtKB">
        <authorList>
            <consortium name="WormBaseParasite"/>
        </authorList>
    </citation>
    <scope>IDENTIFICATION</scope>
</reference>
<dbReference type="EMBL" id="UYYA01004025">
    <property type="protein sequence ID" value="VDM58890.1"/>
    <property type="molecule type" value="Genomic_DNA"/>
</dbReference>
<dbReference type="Proteomes" id="UP000267027">
    <property type="component" value="Unassembled WGS sequence"/>
</dbReference>
<reference evidence="1 2" key="2">
    <citation type="submission" date="2018-11" db="EMBL/GenBank/DDBJ databases">
        <authorList>
            <consortium name="Pathogen Informatics"/>
        </authorList>
    </citation>
    <scope>NUCLEOTIDE SEQUENCE [LARGE SCALE GENOMIC DNA]</scope>
    <source>
        <strain evidence="1 2">Costa Rica</strain>
    </source>
</reference>
<evidence type="ECO:0000313" key="2">
    <source>
        <dbReference type="Proteomes" id="UP000267027"/>
    </source>
</evidence>
<dbReference type="WBParaSite" id="ACOC_0000730401-mRNA-1">
    <property type="protein sequence ID" value="ACOC_0000730401-mRNA-1"/>
    <property type="gene ID" value="ACOC_0000730401"/>
</dbReference>
<protein>
    <submittedName>
        <fullName evidence="3">Secreted protein</fullName>
    </submittedName>
</protein>
<accession>A0A0R3PPW5</accession>
<keyword evidence="2" id="KW-1185">Reference proteome</keyword>
<dbReference type="AlphaFoldDB" id="A0A0R3PPW5"/>
<evidence type="ECO:0000313" key="1">
    <source>
        <dbReference type="EMBL" id="VDM58890.1"/>
    </source>
</evidence>
<evidence type="ECO:0000313" key="3">
    <source>
        <dbReference type="WBParaSite" id="ACOC_0000730401-mRNA-1"/>
    </source>
</evidence>